<protein>
    <recommendedName>
        <fullName evidence="3">C4-dicarboxylate ABC transporter</fullName>
    </recommendedName>
</protein>
<gene>
    <name evidence="1" type="ORF">HMPREF0673_02210</name>
</gene>
<dbReference type="eggNOG" id="ENOG503332I">
    <property type="taxonomic scope" value="Bacteria"/>
</dbReference>
<name>G6AZZ3_9BACT</name>
<dbReference type="HOGENOM" id="CLU_1426828_0_0_10"/>
<proteinExistence type="predicted"/>
<dbReference type="EMBL" id="AFZZ01000189">
    <property type="protein sequence ID" value="EHJ38056.1"/>
    <property type="molecule type" value="Genomic_DNA"/>
</dbReference>
<dbReference type="Proteomes" id="UP000004407">
    <property type="component" value="Unassembled WGS sequence"/>
</dbReference>
<sequence>MKRNINIDDILKPLSECPHQAYLSNALQVADVLEWILGQVGKAEIWQTSFSISEEFLRRLFFIEKSGNISAFNLVLDHKATNKTLKLWAFITQTMKRTYLADNHSKILLVQAESGELISVVTSQNLTRGNRHESTFISTSPDIFNSLHVSVMDLIKNHSVPLTDLFQQRINAAGANN</sequence>
<dbReference type="RefSeq" id="WP_007901517.1">
    <property type="nucleotide sequence ID" value="NZ_JH379449.1"/>
</dbReference>
<evidence type="ECO:0008006" key="3">
    <source>
        <dbReference type="Google" id="ProtNLM"/>
    </source>
</evidence>
<evidence type="ECO:0000313" key="1">
    <source>
        <dbReference type="EMBL" id="EHJ38056.1"/>
    </source>
</evidence>
<organism evidence="1 2">
    <name type="scientific">Leyella stercorea DSM 18206</name>
    <dbReference type="NCBI Taxonomy" id="1002367"/>
    <lineage>
        <taxon>Bacteria</taxon>
        <taxon>Pseudomonadati</taxon>
        <taxon>Bacteroidota</taxon>
        <taxon>Bacteroidia</taxon>
        <taxon>Bacteroidales</taxon>
        <taxon>Prevotellaceae</taxon>
        <taxon>Leyella</taxon>
    </lineage>
</organism>
<comment type="caution">
    <text evidence="1">The sequence shown here is derived from an EMBL/GenBank/DDBJ whole genome shotgun (WGS) entry which is preliminary data.</text>
</comment>
<reference evidence="1 2" key="1">
    <citation type="submission" date="2011-08" db="EMBL/GenBank/DDBJ databases">
        <authorList>
            <person name="Weinstock G."/>
            <person name="Sodergren E."/>
            <person name="Clifton S."/>
            <person name="Fulton L."/>
            <person name="Fulton B."/>
            <person name="Courtney L."/>
            <person name="Fronick C."/>
            <person name="Harrison M."/>
            <person name="Strong C."/>
            <person name="Farmer C."/>
            <person name="Delahaunty K."/>
            <person name="Markovic C."/>
            <person name="Hall O."/>
            <person name="Minx P."/>
            <person name="Tomlinson C."/>
            <person name="Mitreva M."/>
            <person name="Hou S."/>
            <person name="Chen J."/>
            <person name="Wollam A."/>
            <person name="Pepin K.H."/>
            <person name="Johnson M."/>
            <person name="Bhonagiri V."/>
            <person name="Zhang X."/>
            <person name="Suruliraj S."/>
            <person name="Warren W."/>
            <person name="Chinwalla A."/>
            <person name="Mardis E.R."/>
            <person name="Wilson R.K."/>
        </authorList>
    </citation>
    <scope>NUCLEOTIDE SEQUENCE [LARGE SCALE GENOMIC DNA]</scope>
    <source>
        <strain evidence="1 2">DSM 18206</strain>
    </source>
</reference>
<dbReference type="AlphaFoldDB" id="G6AZZ3"/>
<evidence type="ECO:0000313" key="2">
    <source>
        <dbReference type="Proteomes" id="UP000004407"/>
    </source>
</evidence>
<accession>G6AZZ3</accession>
<dbReference type="GeneID" id="78337722"/>
<dbReference type="PATRIC" id="fig|1002367.3.peg.1784"/>